<dbReference type="EMBL" id="PNQX01000002">
    <property type="protein sequence ID" value="PMQ19843.1"/>
    <property type="molecule type" value="Genomic_DNA"/>
</dbReference>
<proteinExistence type="predicted"/>
<dbReference type="Proteomes" id="UP000235739">
    <property type="component" value="Unassembled WGS sequence"/>
</dbReference>
<comment type="caution">
    <text evidence="1">The sequence shown here is derived from an EMBL/GenBank/DDBJ whole genome shotgun (WGS) entry which is preliminary data.</text>
</comment>
<organism evidence="1 2">
    <name type="scientific">Glutamicibacter arilaitensis</name>
    <dbReference type="NCBI Taxonomy" id="256701"/>
    <lineage>
        <taxon>Bacteria</taxon>
        <taxon>Bacillati</taxon>
        <taxon>Actinomycetota</taxon>
        <taxon>Actinomycetes</taxon>
        <taxon>Micrococcales</taxon>
        <taxon>Micrococcaceae</taxon>
        <taxon>Glutamicibacter</taxon>
    </lineage>
</organism>
<accession>A0A2N7S160</accession>
<sequence length="81" mass="9499">MRKFKTKRKLQFLSDDFIAHAIASMQGVYRNSAYSWIRLPPEMVIADHKYCHWDPVRLQVGMTSLQVMQLFLNGADLHAYI</sequence>
<protein>
    <submittedName>
        <fullName evidence="1">Uncharacterized protein</fullName>
    </submittedName>
</protein>
<evidence type="ECO:0000313" key="2">
    <source>
        <dbReference type="Proteomes" id="UP000235739"/>
    </source>
</evidence>
<reference evidence="1 2" key="1">
    <citation type="journal article" date="2017" name="Elife">
        <title>Extensive horizontal gene transfer in cheese-associated bacteria.</title>
        <authorList>
            <person name="Bonham K.S."/>
            <person name="Wolfe B.E."/>
            <person name="Dutton R.J."/>
        </authorList>
    </citation>
    <scope>NUCLEOTIDE SEQUENCE [LARGE SCALE GENOMIC DNA]</scope>
    <source>
        <strain evidence="1 2">JB182</strain>
    </source>
</reference>
<name>A0A2N7S160_9MICC</name>
<dbReference type="AlphaFoldDB" id="A0A2N7S160"/>
<gene>
    <name evidence="1" type="ORF">CIK84_14540</name>
</gene>
<evidence type="ECO:0000313" key="1">
    <source>
        <dbReference type="EMBL" id="PMQ19843.1"/>
    </source>
</evidence>